<evidence type="ECO:0000313" key="9">
    <source>
        <dbReference type="EMBL" id="KAH7425668.1"/>
    </source>
</evidence>
<keyword evidence="7" id="KW-0507">mRNA processing</keyword>
<dbReference type="GO" id="GO:0003723">
    <property type="term" value="F:RNA binding"/>
    <property type="evidence" value="ECO:0007669"/>
    <property type="project" value="InterPro"/>
</dbReference>
<comment type="similarity">
    <text evidence="2 7">Belongs to the snRNP core protein family.</text>
</comment>
<dbReference type="PANTHER" id="PTHR23338">
    <property type="entry name" value="SMALL NUCLEAR RIBONUCLEOPROTEIN SM"/>
    <property type="match status" value="1"/>
</dbReference>
<gene>
    <name evidence="9" type="ORF">KP509_11G065500</name>
</gene>
<dbReference type="EMBL" id="CM035416">
    <property type="protein sequence ID" value="KAH7425668.1"/>
    <property type="molecule type" value="Genomic_DNA"/>
</dbReference>
<dbReference type="SUPFAM" id="SSF50182">
    <property type="entry name" value="Sm-like ribonucleoproteins"/>
    <property type="match status" value="1"/>
</dbReference>
<evidence type="ECO:0000256" key="3">
    <source>
        <dbReference type="ARBA" id="ARBA00022737"/>
    </source>
</evidence>
<dbReference type="InterPro" id="IPR010920">
    <property type="entry name" value="LSM_dom_sf"/>
</dbReference>
<dbReference type="InterPro" id="IPR001163">
    <property type="entry name" value="Sm_dom_euk/arc"/>
</dbReference>
<evidence type="ECO:0000256" key="2">
    <source>
        <dbReference type="ARBA" id="ARBA00008146"/>
    </source>
</evidence>
<dbReference type="Gene3D" id="2.30.30.100">
    <property type="match status" value="1"/>
</dbReference>
<dbReference type="InterPro" id="IPR034102">
    <property type="entry name" value="Sm_D1"/>
</dbReference>
<evidence type="ECO:0000256" key="1">
    <source>
        <dbReference type="ARBA" id="ARBA00004123"/>
    </source>
</evidence>
<evidence type="ECO:0000256" key="5">
    <source>
        <dbReference type="ARBA" id="ARBA00023274"/>
    </source>
</evidence>
<dbReference type="PROSITE" id="PS52002">
    <property type="entry name" value="SM"/>
    <property type="match status" value="1"/>
</dbReference>
<evidence type="ECO:0000313" key="10">
    <source>
        <dbReference type="Proteomes" id="UP000825935"/>
    </source>
</evidence>
<evidence type="ECO:0000256" key="7">
    <source>
        <dbReference type="RuleBase" id="RU365054"/>
    </source>
</evidence>
<keyword evidence="10" id="KW-1185">Reference proteome</keyword>
<sequence>MFYFERAGGVVLSMYNIDELIRSSAEASMAMALKKKWPLCLSTKNTILKKYVGGFYRGPKAFLARPLISGIQFLELVGLGRRCFCDMGLVRFFMKLNKETVSIELKNGTIVHGTITGVDVSMNPHLKIVKLTLRGRNPFALDHLSLKGNNIRYYILPDSLNLDTLLVDDTPQVRPKKPTPGKMKGISKN</sequence>
<comment type="function">
    <text evidence="6 7">Involved in splicing regulation. Facilitates post-transcriptional gene silencing (PTGS) by limiting the degradation of transgene aberrant RNAs by the RNA quality control (RQC) machinery, thus favoring their entry into cytoplasmic siRNA bodies where they can trigger PTGS. Does not participate in the production of small RNAs.</text>
</comment>
<dbReference type="SUPFAM" id="SSF53659">
    <property type="entry name" value="Isocitrate/Isopropylmalate dehydrogenase-like"/>
    <property type="match status" value="1"/>
</dbReference>
<keyword evidence="7" id="KW-0508">mRNA splicing</keyword>
<accession>A0A8T2TTD1</accession>
<protein>
    <recommendedName>
        <fullName evidence="7">Small nuclear ribonucleoprotein Sm D1</fullName>
    </recommendedName>
    <alternativeName>
        <fullName evidence="7">snRNP core protein D1</fullName>
    </alternativeName>
</protein>
<dbReference type="InterPro" id="IPR027141">
    <property type="entry name" value="LSm4/Sm_D1/D3"/>
</dbReference>
<dbReference type="SMART" id="SM00651">
    <property type="entry name" value="Sm"/>
    <property type="match status" value="1"/>
</dbReference>
<keyword evidence="4 7" id="KW-0539">Nucleus</keyword>
<dbReference type="GO" id="GO:0016607">
    <property type="term" value="C:nuclear speck"/>
    <property type="evidence" value="ECO:0007669"/>
    <property type="project" value="UniProtKB-ARBA"/>
</dbReference>
<evidence type="ECO:0000259" key="8">
    <source>
        <dbReference type="PROSITE" id="PS52002"/>
    </source>
</evidence>
<name>A0A8T2TTD1_CERRI</name>
<evidence type="ECO:0000256" key="4">
    <source>
        <dbReference type="ARBA" id="ARBA00023242"/>
    </source>
</evidence>
<dbReference type="FunFam" id="2.30.30.100:FF:000008">
    <property type="entry name" value="Small nuclear ribonucleoprotein Sm D1"/>
    <property type="match status" value="1"/>
</dbReference>
<dbReference type="GO" id="GO:1990904">
    <property type="term" value="C:ribonucleoprotein complex"/>
    <property type="evidence" value="ECO:0007669"/>
    <property type="project" value="UniProtKB-KW"/>
</dbReference>
<evidence type="ECO:0000256" key="6">
    <source>
        <dbReference type="ARBA" id="ARBA00054531"/>
    </source>
</evidence>
<dbReference type="GO" id="GO:0000387">
    <property type="term" value="P:spliceosomal snRNP assembly"/>
    <property type="evidence" value="ECO:0007669"/>
    <property type="project" value="UniProtKB-UniRule"/>
</dbReference>
<comment type="caution">
    <text evidence="9">The sequence shown here is derived from an EMBL/GenBank/DDBJ whole genome shotgun (WGS) entry which is preliminary data.</text>
</comment>
<reference evidence="9" key="1">
    <citation type="submission" date="2021-08" db="EMBL/GenBank/DDBJ databases">
        <title>WGS assembly of Ceratopteris richardii.</title>
        <authorList>
            <person name="Marchant D.B."/>
            <person name="Chen G."/>
            <person name="Jenkins J."/>
            <person name="Shu S."/>
            <person name="Leebens-Mack J."/>
            <person name="Grimwood J."/>
            <person name="Schmutz J."/>
            <person name="Soltis P."/>
            <person name="Soltis D."/>
            <person name="Chen Z.-H."/>
        </authorList>
    </citation>
    <scope>NUCLEOTIDE SEQUENCE</scope>
    <source>
        <strain evidence="9">Whitten #5841</strain>
        <tissue evidence="9">Leaf</tissue>
    </source>
</reference>
<comment type="subcellular location">
    <subcellularLocation>
        <location evidence="1 7">Nucleus</location>
    </subcellularLocation>
</comment>
<dbReference type="GO" id="GO:0035194">
    <property type="term" value="P:regulatory ncRNA-mediated post-transcriptional gene silencing"/>
    <property type="evidence" value="ECO:0007669"/>
    <property type="project" value="UniProtKB-ARBA"/>
</dbReference>
<dbReference type="AlphaFoldDB" id="A0A8T2TTD1"/>
<keyword evidence="5 7" id="KW-0687">Ribonucleoprotein</keyword>
<feature type="domain" description="Sm" evidence="8">
    <location>
        <begin position="88"/>
        <end position="160"/>
    </location>
</feature>
<dbReference type="CDD" id="cd01724">
    <property type="entry name" value="Sm_D1"/>
    <property type="match status" value="1"/>
</dbReference>
<organism evidence="9 10">
    <name type="scientific">Ceratopteris richardii</name>
    <name type="common">Triangle waterfern</name>
    <dbReference type="NCBI Taxonomy" id="49495"/>
    <lineage>
        <taxon>Eukaryota</taxon>
        <taxon>Viridiplantae</taxon>
        <taxon>Streptophyta</taxon>
        <taxon>Embryophyta</taxon>
        <taxon>Tracheophyta</taxon>
        <taxon>Polypodiopsida</taxon>
        <taxon>Polypodiidae</taxon>
        <taxon>Polypodiales</taxon>
        <taxon>Pteridineae</taxon>
        <taxon>Pteridaceae</taxon>
        <taxon>Parkerioideae</taxon>
        <taxon>Ceratopteris</taxon>
    </lineage>
</organism>
<dbReference type="InterPro" id="IPR047575">
    <property type="entry name" value="Sm"/>
</dbReference>
<dbReference type="Pfam" id="PF01423">
    <property type="entry name" value="LSM"/>
    <property type="match status" value="1"/>
</dbReference>
<keyword evidence="3" id="KW-0677">Repeat</keyword>
<dbReference type="OrthoDB" id="9626941at2759"/>
<dbReference type="Proteomes" id="UP000825935">
    <property type="component" value="Chromosome 11"/>
</dbReference>
<proteinExistence type="inferred from homology"/>
<dbReference type="Gene3D" id="3.40.718.10">
    <property type="entry name" value="Isopropylmalate Dehydrogenase"/>
    <property type="match status" value="1"/>
</dbReference>